<keyword evidence="1" id="KW-1133">Transmembrane helix</keyword>
<dbReference type="PRINTS" id="PR00958">
    <property type="entry name" value="HOMSERKINASE"/>
</dbReference>
<dbReference type="AlphaFoldDB" id="A0A0F9T0T3"/>
<comment type="caution">
    <text evidence="2">The sequence shown here is derived from an EMBL/GenBank/DDBJ whole genome shotgun (WGS) entry which is preliminary data.</text>
</comment>
<protein>
    <submittedName>
        <fullName evidence="2">Uncharacterized protein</fullName>
    </submittedName>
</protein>
<accession>A0A0F9T0T3</accession>
<sequence>MKTSTAVIGGLAAIVVIAIGVYMVDIDQTEEGRLPNVDVSVEGGNLPEFEAKTGSVNVTKEEVDVTVPKVEVTTEEKTVTVPGVSITPPSE</sequence>
<reference evidence="2" key="1">
    <citation type="journal article" date="2015" name="Nature">
        <title>Complex archaea that bridge the gap between prokaryotes and eukaryotes.</title>
        <authorList>
            <person name="Spang A."/>
            <person name="Saw J.H."/>
            <person name="Jorgensen S.L."/>
            <person name="Zaremba-Niedzwiedzka K."/>
            <person name="Martijn J."/>
            <person name="Lind A.E."/>
            <person name="van Eijk R."/>
            <person name="Schleper C."/>
            <person name="Guy L."/>
            <person name="Ettema T.J."/>
        </authorList>
    </citation>
    <scope>NUCLEOTIDE SEQUENCE</scope>
</reference>
<keyword evidence="1" id="KW-0472">Membrane</keyword>
<evidence type="ECO:0000313" key="2">
    <source>
        <dbReference type="EMBL" id="KKN42726.1"/>
    </source>
</evidence>
<dbReference type="EMBL" id="LAZR01001561">
    <property type="protein sequence ID" value="KKN42726.1"/>
    <property type="molecule type" value="Genomic_DNA"/>
</dbReference>
<evidence type="ECO:0000256" key="1">
    <source>
        <dbReference type="SAM" id="Phobius"/>
    </source>
</evidence>
<organism evidence="2">
    <name type="scientific">marine sediment metagenome</name>
    <dbReference type="NCBI Taxonomy" id="412755"/>
    <lineage>
        <taxon>unclassified sequences</taxon>
        <taxon>metagenomes</taxon>
        <taxon>ecological metagenomes</taxon>
    </lineage>
</organism>
<gene>
    <name evidence="2" type="ORF">LCGC14_0710470</name>
</gene>
<proteinExistence type="predicted"/>
<name>A0A0F9T0T3_9ZZZZ</name>
<keyword evidence="1" id="KW-0812">Transmembrane</keyword>
<feature type="transmembrane region" description="Helical" evidence="1">
    <location>
        <begin position="6"/>
        <end position="24"/>
    </location>
</feature>